<dbReference type="GO" id="GO:0006260">
    <property type="term" value="P:DNA replication"/>
    <property type="evidence" value="ECO:0007669"/>
    <property type="project" value="UniProtKB-KW"/>
</dbReference>
<dbReference type="GO" id="GO:0003677">
    <property type="term" value="F:DNA binding"/>
    <property type="evidence" value="ECO:0007669"/>
    <property type="project" value="UniProtKB-KW"/>
</dbReference>
<keyword evidence="3" id="KW-0235">DNA replication</keyword>
<dbReference type="PROSITE" id="PS52020">
    <property type="entry name" value="CRESS_DNA_REP"/>
    <property type="match status" value="1"/>
</dbReference>
<dbReference type="EMBL" id="MN379577">
    <property type="protein sequence ID" value="QIR82183.1"/>
    <property type="molecule type" value="Genomic_DNA"/>
</dbReference>
<evidence type="ECO:0000256" key="5">
    <source>
        <dbReference type="ARBA" id="ARBA00022723"/>
    </source>
</evidence>
<evidence type="ECO:0000256" key="10">
    <source>
        <dbReference type="ARBA" id="ARBA00023125"/>
    </source>
</evidence>
<organism evidence="12">
    <name type="scientific">unidentified</name>
    <dbReference type="NCBI Taxonomy" id="32644"/>
    <lineage>
        <taxon>unclassified sequences</taxon>
    </lineage>
</organism>
<sequence>MAAVVGAREGAAKRWCFTINNPVDSDKFWEDADAREQLKYLVVQYEVGDNGTPHYQGFLILKRRVRLTTLKREFSERAHWEKTRGTDQQASDYCKKDATHPPGTLRFELGTISSGAEKRLEREALEEAAIEELESLKKKFKKPQEIIAQALMKPGFMAAYNALTADILGPHRRNLKIITMVSPPGCGKSYTIAKLFPKAARCIMGNCGVWWQNPCEKVAVIEEFAGQIQLQRMLHLLDPYPLALEVKGGMRPAMFEVLFITSNSTPEEWYANTGGDAQPQKRHDALMALYDRLGYKPAWSHQALVRTCGTYLQPAFVGAITPQAIEEARKWFYAKVLDALDMPEPVSDDDEEPGGAAAACQVSTDLLPDV</sequence>
<accession>A0A6G9W2I9</accession>
<evidence type="ECO:0000256" key="6">
    <source>
        <dbReference type="ARBA" id="ARBA00022741"/>
    </source>
</evidence>
<evidence type="ECO:0000256" key="8">
    <source>
        <dbReference type="ARBA" id="ARBA00022801"/>
    </source>
</evidence>
<keyword evidence="8" id="KW-0378">Hydrolase</keyword>
<keyword evidence="6" id="KW-0547">Nucleotide-binding</keyword>
<feature type="domain" description="CRESS-DNA virus Rep endonuclease" evidence="11">
    <location>
        <begin position="9"/>
        <end position="112"/>
    </location>
</feature>
<evidence type="ECO:0000256" key="2">
    <source>
        <dbReference type="ARBA" id="ARBA00022695"/>
    </source>
</evidence>
<protein>
    <submittedName>
        <fullName evidence="12">Replication associated protein</fullName>
    </submittedName>
</protein>
<evidence type="ECO:0000259" key="11">
    <source>
        <dbReference type="PROSITE" id="PS52020"/>
    </source>
</evidence>
<keyword evidence="7" id="KW-0255">Endonuclease</keyword>
<evidence type="ECO:0000256" key="1">
    <source>
        <dbReference type="ARBA" id="ARBA00022679"/>
    </source>
</evidence>
<dbReference type="Gene3D" id="3.40.1310.20">
    <property type="match status" value="1"/>
</dbReference>
<dbReference type="GO" id="GO:0004519">
    <property type="term" value="F:endonuclease activity"/>
    <property type="evidence" value="ECO:0007669"/>
    <property type="project" value="UniProtKB-KW"/>
</dbReference>
<evidence type="ECO:0000313" key="12">
    <source>
        <dbReference type="EMBL" id="QIR82183.1"/>
    </source>
</evidence>
<keyword evidence="9" id="KW-0190">Covalent protein-DNA linkage</keyword>
<reference evidence="12" key="1">
    <citation type="submission" date="2019-08" db="EMBL/GenBank/DDBJ databases">
        <title>Identification of single stranded DNA viruses in chicken tracheal swab swabs.</title>
        <authorList>
            <person name="Chrzastek K."/>
            <person name="Kapczynski D."/>
            <person name="Kulkarni A."/>
            <person name="Chappell L."/>
            <person name="Schmidlin K."/>
            <person name="Varsani A."/>
        </authorList>
    </citation>
    <scope>NUCLEOTIDE SEQUENCE</scope>
    <source>
        <strain evidence="12">Mg8_260</strain>
    </source>
</reference>
<dbReference type="GO" id="GO:0016779">
    <property type="term" value="F:nucleotidyltransferase activity"/>
    <property type="evidence" value="ECO:0007669"/>
    <property type="project" value="UniProtKB-KW"/>
</dbReference>
<keyword evidence="10" id="KW-0238">DNA-binding</keyword>
<evidence type="ECO:0000256" key="7">
    <source>
        <dbReference type="ARBA" id="ARBA00022759"/>
    </source>
</evidence>
<evidence type="ECO:0000256" key="9">
    <source>
        <dbReference type="ARBA" id="ARBA00023124"/>
    </source>
</evidence>
<name>A0A6G9W2I9_9ZZZZ</name>
<keyword evidence="2" id="KW-0548">Nucleotidyltransferase</keyword>
<dbReference type="GO" id="GO:0046872">
    <property type="term" value="F:metal ion binding"/>
    <property type="evidence" value="ECO:0007669"/>
    <property type="project" value="UniProtKB-KW"/>
</dbReference>
<dbReference type="Pfam" id="PF02407">
    <property type="entry name" value="Viral_Rep"/>
    <property type="match status" value="1"/>
</dbReference>
<dbReference type="GO" id="GO:0000166">
    <property type="term" value="F:nucleotide binding"/>
    <property type="evidence" value="ECO:0007669"/>
    <property type="project" value="UniProtKB-KW"/>
</dbReference>
<proteinExistence type="predicted"/>
<keyword evidence="1" id="KW-0808">Transferase</keyword>
<evidence type="ECO:0000256" key="3">
    <source>
        <dbReference type="ARBA" id="ARBA00022705"/>
    </source>
</evidence>
<evidence type="ECO:0000256" key="4">
    <source>
        <dbReference type="ARBA" id="ARBA00022722"/>
    </source>
</evidence>
<dbReference type="AlphaFoldDB" id="A0A6G9W2I9"/>
<keyword evidence="4" id="KW-0540">Nuclease</keyword>
<dbReference type="GO" id="GO:0016787">
    <property type="term" value="F:hydrolase activity"/>
    <property type="evidence" value="ECO:0007669"/>
    <property type="project" value="UniProtKB-KW"/>
</dbReference>
<keyword evidence="5" id="KW-0479">Metal-binding</keyword>
<dbReference type="InterPro" id="IPR049912">
    <property type="entry name" value="CRESS_DNA_REP"/>
</dbReference>